<keyword evidence="3" id="KW-0732">Signal</keyword>
<name>A0A226EUX2_FOLCA</name>
<comment type="caution">
    <text evidence="5">The sequence shown here is derived from an EMBL/GenBank/DDBJ whole genome shotgun (WGS) entry which is preliminary data.</text>
</comment>
<keyword evidence="2" id="KW-0812">Transmembrane</keyword>
<gene>
    <name evidence="5" type="ORF">Fcan01_05190</name>
</gene>
<dbReference type="SUPFAM" id="SSF48726">
    <property type="entry name" value="Immunoglobulin"/>
    <property type="match status" value="1"/>
</dbReference>
<organism evidence="5 6">
    <name type="scientific">Folsomia candida</name>
    <name type="common">Springtail</name>
    <dbReference type="NCBI Taxonomy" id="158441"/>
    <lineage>
        <taxon>Eukaryota</taxon>
        <taxon>Metazoa</taxon>
        <taxon>Ecdysozoa</taxon>
        <taxon>Arthropoda</taxon>
        <taxon>Hexapoda</taxon>
        <taxon>Collembola</taxon>
        <taxon>Entomobryomorpha</taxon>
        <taxon>Isotomoidea</taxon>
        <taxon>Isotomidae</taxon>
        <taxon>Proisotominae</taxon>
        <taxon>Folsomia</taxon>
    </lineage>
</organism>
<dbReference type="EMBL" id="LNIX01000002">
    <property type="protein sequence ID" value="OXA60967.1"/>
    <property type="molecule type" value="Genomic_DNA"/>
</dbReference>
<sequence>MESSMGATLLTLIFVTGLQSPTSVVSAINANVSQAVVYINYGDDAEILCFAPEEAVRELPPGERLCRYYHIDETNSRDIIINATDCAISKQEGPGVYEYVGTGVNNGQCGLKMVAANEEQIGDWVCSFIAAGTIWRADIEVFQYEKPDPPIIIVDGFKNEINVTDWQDESITQNDTTIVCCSSGGKPIAETKLAFYLDEKPISDFVLKKNDSSSTCIQWTETFTKEFNDQIFVCRVSHPGFKDVEQGSEEVQHSLTVNVEYSPEIVYSNNDGTFITMLVYGDNNQVDVHFSVKGNPIPSVDMKKNVTNSDDYKLEDVHIRNVTVHSERNSNEFIVTIDAPNEMEGDLMLQITVENILGKDVGVEIVTPPQPSGDDNGSTTWILIAIGIVMTVIFIAIIICVINNEAKNRGWCGYEARKEKYKIKKVANSTPTRDSQEYSVVANLEESRF</sequence>
<dbReference type="InterPro" id="IPR013162">
    <property type="entry name" value="CD80_C2-set"/>
</dbReference>
<evidence type="ECO:0000256" key="2">
    <source>
        <dbReference type="SAM" id="Phobius"/>
    </source>
</evidence>
<feature type="transmembrane region" description="Helical" evidence="2">
    <location>
        <begin position="381"/>
        <end position="402"/>
    </location>
</feature>
<evidence type="ECO:0000259" key="4">
    <source>
        <dbReference type="Pfam" id="PF08205"/>
    </source>
</evidence>
<feature type="domain" description="CD80-like immunoglobulin C2-set" evidence="4">
    <location>
        <begin position="171"/>
        <end position="242"/>
    </location>
</feature>
<keyword evidence="1" id="KW-1015">Disulfide bond</keyword>
<dbReference type="InterPro" id="IPR036179">
    <property type="entry name" value="Ig-like_dom_sf"/>
</dbReference>
<evidence type="ECO:0000256" key="3">
    <source>
        <dbReference type="SAM" id="SignalP"/>
    </source>
</evidence>
<evidence type="ECO:0000313" key="6">
    <source>
        <dbReference type="Proteomes" id="UP000198287"/>
    </source>
</evidence>
<dbReference type="Gene3D" id="2.60.40.10">
    <property type="entry name" value="Immunoglobulins"/>
    <property type="match status" value="1"/>
</dbReference>
<dbReference type="InterPro" id="IPR013783">
    <property type="entry name" value="Ig-like_fold"/>
</dbReference>
<feature type="chain" id="PRO_5012285232" evidence="3">
    <location>
        <begin position="28"/>
        <end position="449"/>
    </location>
</feature>
<evidence type="ECO:0000313" key="5">
    <source>
        <dbReference type="EMBL" id="OXA60967.1"/>
    </source>
</evidence>
<proteinExistence type="predicted"/>
<dbReference type="AlphaFoldDB" id="A0A226EUX2"/>
<dbReference type="Proteomes" id="UP000198287">
    <property type="component" value="Unassembled WGS sequence"/>
</dbReference>
<feature type="signal peptide" evidence="3">
    <location>
        <begin position="1"/>
        <end position="27"/>
    </location>
</feature>
<reference evidence="5 6" key="1">
    <citation type="submission" date="2015-12" db="EMBL/GenBank/DDBJ databases">
        <title>The genome of Folsomia candida.</title>
        <authorList>
            <person name="Faddeeva A."/>
            <person name="Derks M.F."/>
            <person name="Anvar Y."/>
            <person name="Smit S."/>
            <person name="Van Straalen N."/>
            <person name="Roelofs D."/>
        </authorList>
    </citation>
    <scope>NUCLEOTIDE SEQUENCE [LARGE SCALE GENOMIC DNA]</scope>
    <source>
        <strain evidence="5 6">VU population</strain>
        <tissue evidence="5">Whole body</tissue>
    </source>
</reference>
<keyword evidence="2" id="KW-0472">Membrane</keyword>
<protein>
    <submittedName>
        <fullName evidence="5">Fasciclin-3</fullName>
    </submittedName>
</protein>
<dbReference type="Pfam" id="PF08205">
    <property type="entry name" value="C2-set_2"/>
    <property type="match status" value="1"/>
</dbReference>
<keyword evidence="6" id="KW-1185">Reference proteome</keyword>
<evidence type="ECO:0000256" key="1">
    <source>
        <dbReference type="ARBA" id="ARBA00023157"/>
    </source>
</evidence>
<keyword evidence="2" id="KW-1133">Transmembrane helix</keyword>
<accession>A0A226EUX2</accession>